<evidence type="ECO:0000313" key="1">
    <source>
        <dbReference type="EnsemblPlants" id="AVESA.00010b.r2.5CG0862420.1.CDS"/>
    </source>
</evidence>
<dbReference type="EnsemblPlants" id="AVESA.00010b.r2.5CG0862420.1">
    <property type="protein sequence ID" value="AVESA.00010b.r2.5CG0862420.1.CDS"/>
    <property type="gene ID" value="AVESA.00010b.r2.5CG0862420"/>
</dbReference>
<reference evidence="1" key="1">
    <citation type="submission" date="2021-05" db="EMBL/GenBank/DDBJ databases">
        <authorList>
            <person name="Scholz U."/>
            <person name="Mascher M."/>
            <person name="Fiebig A."/>
        </authorList>
    </citation>
    <scope>NUCLEOTIDE SEQUENCE [LARGE SCALE GENOMIC DNA]</scope>
</reference>
<accession>A0ACD5XQ96</accession>
<evidence type="ECO:0000313" key="2">
    <source>
        <dbReference type="Proteomes" id="UP001732700"/>
    </source>
</evidence>
<protein>
    <submittedName>
        <fullName evidence="1">Uncharacterized protein</fullName>
    </submittedName>
</protein>
<proteinExistence type="predicted"/>
<name>A0ACD5XQ96_AVESA</name>
<keyword evidence="2" id="KW-1185">Reference proteome</keyword>
<sequence length="125" mass="13341">MTPTRYLPALAAAVALLLLAGDRQGAEAGPEDNDCAVAQTAFSDCMGYVAGLQDKLSPRCCRGLADIKDMAPTADRRRALCACIHSEMVAGGIVFPDRATSLPAKCGVRIDFLPKSYYFQCSRIP</sequence>
<reference evidence="1" key="2">
    <citation type="submission" date="2025-09" db="UniProtKB">
        <authorList>
            <consortium name="EnsemblPlants"/>
        </authorList>
    </citation>
    <scope>IDENTIFICATION</scope>
</reference>
<organism evidence="1 2">
    <name type="scientific">Avena sativa</name>
    <name type="common">Oat</name>
    <dbReference type="NCBI Taxonomy" id="4498"/>
    <lineage>
        <taxon>Eukaryota</taxon>
        <taxon>Viridiplantae</taxon>
        <taxon>Streptophyta</taxon>
        <taxon>Embryophyta</taxon>
        <taxon>Tracheophyta</taxon>
        <taxon>Spermatophyta</taxon>
        <taxon>Magnoliopsida</taxon>
        <taxon>Liliopsida</taxon>
        <taxon>Poales</taxon>
        <taxon>Poaceae</taxon>
        <taxon>BOP clade</taxon>
        <taxon>Pooideae</taxon>
        <taxon>Poodae</taxon>
        <taxon>Poeae</taxon>
        <taxon>Poeae Chloroplast Group 1 (Aveneae type)</taxon>
        <taxon>Aveninae</taxon>
        <taxon>Avena</taxon>
    </lineage>
</organism>
<dbReference type="Proteomes" id="UP001732700">
    <property type="component" value="Chromosome 5C"/>
</dbReference>